<sequence length="285" mass="32980">MAWKCLTRFLVQFLPLFCLIQHRHCFFNKILTQFDDNKFDPKDLLFNLGKSVIEKMLHHPAKSVIEVLERPMGNYLTRELSNSAHQMIADTSSALFHNIHAKKIRGLSDCFIRKSHYTNIGFVDAKNKTKSSLPSHGVQRFGTSLMTLRGRLSMPSWKDENNQKTEDKNYKTEHAVLKLLTNNGYSKNPLFSSLDKLQKVFLDDIFAGRPLTDKLLYHKWSMSDEKEELTFIGRIQRTKRKKTNSSSATGRQKKLLEIANYFNKCLPYATLGFLGARDRTKNTLE</sequence>
<dbReference type="InParanoid" id="T1ER12"/>
<dbReference type="AlphaFoldDB" id="T1ER12"/>
<dbReference type="OrthoDB" id="6140945at2759"/>
<reference evidence="3" key="3">
    <citation type="submission" date="2015-06" db="UniProtKB">
        <authorList>
            <consortium name="EnsemblMetazoa"/>
        </authorList>
    </citation>
    <scope>IDENTIFICATION</scope>
</reference>
<evidence type="ECO:0000313" key="2">
    <source>
        <dbReference type="EMBL" id="ESO01854.1"/>
    </source>
</evidence>
<name>T1ER12_HELRO</name>
<dbReference type="HOGENOM" id="CLU_977526_0_0_1"/>
<organism evidence="3 4">
    <name type="scientific">Helobdella robusta</name>
    <name type="common">Californian leech</name>
    <dbReference type="NCBI Taxonomy" id="6412"/>
    <lineage>
        <taxon>Eukaryota</taxon>
        <taxon>Metazoa</taxon>
        <taxon>Spiralia</taxon>
        <taxon>Lophotrochozoa</taxon>
        <taxon>Annelida</taxon>
        <taxon>Clitellata</taxon>
        <taxon>Hirudinea</taxon>
        <taxon>Rhynchobdellida</taxon>
        <taxon>Glossiphoniidae</taxon>
        <taxon>Helobdella</taxon>
    </lineage>
</organism>
<protein>
    <submittedName>
        <fullName evidence="2 3">Uncharacterized protein</fullName>
    </submittedName>
</protein>
<dbReference type="EnsemblMetazoa" id="HelroT161033">
    <property type="protein sequence ID" value="HelroP161033"/>
    <property type="gene ID" value="HelroG161033"/>
</dbReference>
<dbReference type="RefSeq" id="XP_009019262.1">
    <property type="nucleotide sequence ID" value="XM_009021014.1"/>
</dbReference>
<feature type="chain" id="PRO_5010979965" evidence="1">
    <location>
        <begin position="26"/>
        <end position="285"/>
    </location>
</feature>
<dbReference type="KEGG" id="hro:HELRODRAFT_161033"/>
<dbReference type="EMBL" id="KB096742">
    <property type="protein sequence ID" value="ESO01854.1"/>
    <property type="molecule type" value="Genomic_DNA"/>
</dbReference>
<reference evidence="2 4" key="2">
    <citation type="journal article" date="2013" name="Nature">
        <title>Insights into bilaterian evolution from three spiralian genomes.</title>
        <authorList>
            <person name="Simakov O."/>
            <person name="Marletaz F."/>
            <person name="Cho S.J."/>
            <person name="Edsinger-Gonzales E."/>
            <person name="Havlak P."/>
            <person name="Hellsten U."/>
            <person name="Kuo D.H."/>
            <person name="Larsson T."/>
            <person name="Lv J."/>
            <person name="Arendt D."/>
            <person name="Savage R."/>
            <person name="Osoegawa K."/>
            <person name="de Jong P."/>
            <person name="Grimwood J."/>
            <person name="Chapman J.A."/>
            <person name="Shapiro H."/>
            <person name="Aerts A."/>
            <person name="Otillar R.P."/>
            <person name="Terry A.Y."/>
            <person name="Boore J.L."/>
            <person name="Grigoriev I.V."/>
            <person name="Lindberg D.R."/>
            <person name="Seaver E.C."/>
            <person name="Weisblat D.A."/>
            <person name="Putnam N.H."/>
            <person name="Rokhsar D.S."/>
        </authorList>
    </citation>
    <scope>NUCLEOTIDE SEQUENCE</scope>
</reference>
<proteinExistence type="predicted"/>
<keyword evidence="1" id="KW-0732">Signal</keyword>
<keyword evidence="4" id="KW-1185">Reference proteome</keyword>
<reference evidence="4" key="1">
    <citation type="submission" date="2012-12" db="EMBL/GenBank/DDBJ databases">
        <authorList>
            <person name="Hellsten U."/>
            <person name="Grimwood J."/>
            <person name="Chapman J.A."/>
            <person name="Shapiro H."/>
            <person name="Aerts A."/>
            <person name="Otillar R.P."/>
            <person name="Terry A.Y."/>
            <person name="Boore J.L."/>
            <person name="Simakov O."/>
            <person name="Marletaz F."/>
            <person name="Cho S.-J."/>
            <person name="Edsinger-Gonzales E."/>
            <person name="Havlak P."/>
            <person name="Kuo D.-H."/>
            <person name="Larsson T."/>
            <person name="Lv J."/>
            <person name="Arendt D."/>
            <person name="Savage R."/>
            <person name="Osoegawa K."/>
            <person name="de Jong P."/>
            <person name="Lindberg D.R."/>
            <person name="Seaver E.C."/>
            <person name="Weisblat D.A."/>
            <person name="Putnam N.H."/>
            <person name="Grigoriev I.V."/>
            <person name="Rokhsar D.S."/>
        </authorList>
    </citation>
    <scope>NUCLEOTIDE SEQUENCE</scope>
</reference>
<dbReference type="Proteomes" id="UP000015101">
    <property type="component" value="Unassembled WGS sequence"/>
</dbReference>
<evidence type="ECO:0000313" key="4">
    <source>
        <dbReference type="Proteomes" id="UP000015101"/>
    </source>
</evidence>
<accession>T1ER12</accession>
<gene>
    <name evidence="3" type="primary">20199012</name>
    <name evidence="2" type="ORF">HELRODRAFT_161033</name>
</gene>
<evidence type="ECO:0000313" key="3">
    <source>
        <dbReference type="EnsemblMetazoa" id="HelroP161033"/>
    </source>
</evidence>
<feature type="signal peptide" evidence="1">
    <location>
        <begin position="1"/>
        <end position="25"/>
    </location>
</feature>
<dbReference type="CTD" id="20199012"/>
<dbReference type="EMBL" id="AMQM01000739">
    <property type="status" value="NOT_ANNOTATED_CDS"/>
    <property type="molecule type" value="Genomic_DNA"/>
</dbReference>
<evidence type="ECO:0000256" key="1">
    <source>
        <dbReference type="SAM" id="SignalP"/>
    </source>
</evidence>
<dbReference type="GeneID" id="20199012"/>